<dbReference type="PROSITE" id="PS50111">
    <property type="entry name" value="CHEMOTAXIS_TRANSDUC_2"/>
    <property type="match status" value="1"/>
</dbReference>
<dbReference type="RefSeq" id="WP_170228169.1">
    <property type="nucleotide sequence ID" value="NZ_LR778301.1"/>
</dbReference>
<reference evidence="9 10" key="1">
    <citation type="submission" date="2020-03" db="EMBL/GenBank/DDBJ databases">
        <authorList>
            <consortium name="Genoscope - CEA"/>
            <person name="William W."/>
        </authorList>
    </citation>
    <scope>NUCLEOTIDE SEQUENCE [LARGE SCALE GENOMIC DNA]</scope>
    <source>
        <strain evidence="10">DSM 16959</strain>
    </source>
</reference>
<dbReference type="SUPFAM" id="SSF58104">
    <property type="entry name" value="Methyl-accepting chemotaxis protein (MCP) signaling domain"/>
    <property type="match status" value="1"/>
</dbReference>
<dbReference type="Pfam" id="PF00015">
    <property type="entry name" value="MCPsignal"/>
    <property type="match status" value="1"/>
</dbReference>
<dbReference type="InterPro" id="IPR004089">
    <property type="entry name" value="MCPsignal_dom"/>
</dbReference>
<keyword evidence="10" id="KW-1185">Reference proteome</keyword>
<evidence type="ECO:0000256" key="2">
    <source>
        <dbReference type="ARBA" id="ARBA00022692"/>
    </source>
</evidence>
<dbReference type="EMBL" id="LR778301">
    <property type="protein sequence ID" value="CAB1370891.1"/>
    <property type="molecule type" value="Genomic_DNA"/>
</dbReference>
<feature type="domain" description="Methyl-accepting transducer" evidence="8">
    <location>
        <begin position="262"/>
        <end position="498"/>
    </location>
</feature>
<organism evidence="9 10">
    <name type="scientific">Denitratisoma oestradiolicum</name>
    <dbReference type="NCBI Taxonomy" id="311182"/>
    <lineage>
        <taxon>Bacteria</taxon>
        <taxon>Pseudomonadati</taxon>
        <taxon>Pseudomonadota</taxon>
        <taxon>Betaproteobacteria</taxon>
        <taxon>Nitrosomonadales</taxon>
        <taxon>Sterolibacteriaceae</taxon>
        <taxon>Denitratisoma</taxon>
    </lineage>
</organism>
<evidence type="ECO:0000256" key="5">
    <source>
        <dbReference type="ARBA" id="ARBA00023224"/>
    </source>
</evidence>
<keyword evidence="2 7" id="KW-0812">Transmembrane</keyword>
<keyword evidence="4 7" id="KW-0472">Membrane</keyword>
<evidence type="ECO:0000256" key="1">
    <source>
        <dbReference type="ARBA" id="ARBA00004141"/>
    </source>
</evidence>
<dbReference type="SUPFAM" id="SSF141371">
    <property type="entry name" value="PilZ domain-like"/>
    <property type="match status" value="1"/>
</dbReference>
<dbReference type="GO" id="GO:0016020">
    <property type="term" value="C:membrane"/>
    <property type="evidence" value="ECO:0007669"/>
    <property type="project" value="UniProtKB-SubCell"/>
</dbReference>
<evidence type="ECO:0000313" key="10">
    <source>
        <dbReference type="Proteomes" id="UP000515733"/>
    </source>
</evidence>
<dbReference type="Gene3D" id="2.40.10.220">
    <property type="entry name" value="predicted glycosyltransferase like domains"/>
    <property type="match status" value="1"/>
</dbReference>
<dbReference type="GO" id="GO:0035438">
    <property type="term" value="F:cyclic-di-GMP binding"/>
    <property type="evidence" value="ECO:0007669"/>
    <property type="project" value="InterPro"/>
</dbReference>
<evidence type="ECO:0000313" key="9">
    <source>
        <dbReference type="EMBL" id="CAB1370891.1"/>
    </source>
</evidence>
<protein>
    <recommendedName>
        <fullName evidence="8">Methyl-accepting transducer domain-containing protein</fullName>
    </recommendedName>
</protein>
<dbReference type="SMART" id="SM00283">
    <property type="entry name" value="MA"/>
    <property type="match status" value="1"/>
</dbReference>
<keyword evidence="3 7" id="KW-1133">Transmembrane helix</keyword>
<dbReference type="Pfam" id="PF07238">
    <property type="entry name" value="PilZ"/>
    <property type="match status" value="1"/>
</dbReference>
<dbReference type="KEGG" id="doe:DENOEST_3737"/>
<keyword evidence="5 6" id="KW-0807">Transducer</keyword>
<dbReference type="AlphaFoldDB" id="A0A6S6Y1V7"/>
<dbReference type="Proteomes" id="UP000515733">
    <property type="component" value="Chromosome"/>
</dbReference>
<sequence length="663" mass="72136">MSMTPSLRQTLSGITIRSKMLVAAGIALGFILFAGNIAWFGYRAIGATNTLSLHFANEAAMMQKLIRDINQLITTEGAKVVRERIQESLAGLDSAIQQQERLAPPSMREQADKVASGWREVRGGVDELSRAQGISAENDMVLIKMVKLVARLDGIAGEIDAQARLAHEQSEARFHQTMVSVGLVFAALALLMGAIFWVLYSAILGQLGAEPQVVKNLIQELAKGNLNVNVASKTRRRGEHLLHALAGMVSRFNNVIRSIDDTNKQIEQSSFQIATMSRDINESNNAQQNSSSDVSEAMDQLGEISNSVSHLADQVRERTRAMQTSAGEGIAAVEQNIREMSQTVAEVGRAGGQMEVLNSSASDIHRIIESISDIAGQTNLLALNAAIEAARAGEQGRGFAVVADEVRKLANRTGEAASEITHIVAALTQQVKSTRDTMNEVVTSVNDAQARAQTSAEAIRRMADEVHATGQANIEISDVTRQQIDKLGNLNGRLHSLFSTLAESNSKVGVTSTISDDLHQTVIAVDKLVSYFKFDHTPSVEHPPSDKRRAPRAHNALLVHVEDGKQKIDAVTDDFSLTGMHLCTTSPLSHDHGDSLVLGLMVPSSDLQAYEHQQPTRVAGKVVWKRQQDGHFHYGIEFFGIDAQGKSKIRECFAFFNKQPTFA</sequence>
<dbReference type="GO" id="GO:0007165">
    <property type="term" value="P:signal transduction"/>
    <property type="evidence" value="ECO:0007669"/>
    <property type="project" value="UniProtKB-KW"/>
</dbReference>
<feature type="transmembrane region" description="Helical" evidence="7">
    <location>
        <begin position="179"/>
        <end position="200"/>
    </location>
</feature>
<gene>
    <name evidence="9" type="ORF">DENOEST_3737</name>
</gene>
<proteinExistence type="predicted"/>
<evidence type="ECO:0000259" key="8">
    <source>
        <dbReference type="PROSITE" id="PS50111"/>
    </source>
</evidence>
<feature type="transmembrane region" description="Helical" evidence="7">
    <location>
        <begin position="20"/>
        <end position="42"/>
    </location>
</feature>
<evidence type="ECO:0000256" key="7">
    <source>
        <dbReference type="SAM" id="Phobius"/>
    </source>
</evidence>
<comment type="subcellular location">
    <subcellularLocation>
        <location evidence="1">Membrane</location>
        <topology evidence="1">Multi-pass membrane protein</topology>
    </subcellularLocation>
</comment>
<evidence type="ECO:0000256" key="6">
    <source>
        <dbReference type="PROSITE-ProRule" id="PRU00284"/>
    </source>
</evidence>
<evidence type="ECO:0000256" key="3">
    <source>
        <dbReference type="ARBA" id="ARBA00022989"/>
    </source>
</evidence>
<dbReference type="PANTHER" id="PTHR32089">
    <property type="entry name" value="METHYL-ACCEPTING CHEMOTAXIS PROTEIN MCPB"/>
    <property type="match status" value="1"/>
</dbReference>
<accession>A0A6S6Y1V7</accession>
<name>A0A6S6Y1V7_9PROT</name>
<dbReference type="PANTHER" id="PTHR32089:SF119">
    <property type="entry name" value="METHYL-ACCEPTING CHEMOTAXIS PROTEIN CTPL"/>
    <property type="match status" value="1"/>
</dbReference>
<evidence type="ECO:0000256" key="4">
    <source>
        <dbReference type="ARBA" id="ARBA00023136"/>
    </source>
</evidence>
<dbReference type="Gene3D" id="1.10.287.950">
    <property type="entry name" value="Methyl-accepting chemotaxis protein"/>
    <property type="match status" value="1"/>
</dbReference>
<dbReference type="InterPro" id="IPR009875">
    <property type="entry name" value="PilZ_domain"/>
</dbReference>